<evidence type="ECO:0000313" key="3">
    <source>
        <dbReference type="Proteomes" id="UP001373714"/>
    </source>
</evidence>
<keyword evidence="1" id="KW-0732">Signal</keyword>
<dbReference type="Proteomes" id="UP001373714">
    <property type="component" value="Unassembled WGS sequence"/>
</dbReference>
<organism evidence="2 3">
    <name type="scientific">Orbilia blumenaviensis</name>
    <dbReference type="NCBI Taxonomy" id="1796055"/>
    <lineage>
        <taxon>Eukaryota</taxon>
        <taxon>Fungi</taxon>
        <taxon>Dikarya</taxon>
        <taxon>Ascomycota</taxon>
        <taxon>Pezizomycotina</taxon>
        <taxon>Orbiliomycetes</taxon>
        <taxon>Orbiliales</taxon>
        <taxon>Orbiliaceae</taxon>
        <taxon>Orbilia</taxon>
    </lineage>
</organism>
<name>A0AAV9U6J2_9PEZI</name>
<evidence type="ECO:0000313" key="2">
    <source>
        <dbReference type="EMBL" id="KAK6337272.1"/>
    </source>
</evidence>
<feature type="chain" id="PRO_5043911699" evidence="1">
    <location>
        <begin position="17"/>
        <end position="231"/>
    </location>
</feature>
<gene>
    <name evidence="2" type="ORF">TWF730_002678</name>
</gene>
<keyword evidence="3" id="KW-1185">Reference proteome</keyword>
<feature type="signal peptide" evidence="1">
    <location>
        <begin position="1"/>
        <end position="16"/>
    </location>
</feature>
<accession>A0AAV9U6J2</accession>
<dbReference type="AlphaFoldDB" id="A0AAV9U6J2"/>
<protein>
    <submittedName>
        <fullName evidence="2">Uncharacterized protein</fullName>
    </submittedName>
</protein>
<dbReference type="EMBL" id="JAVHNS010000013">
    <property type="protein sequence ID" value="KAK6337272.1"/>
    <property type="molecule type" value="Genomic_DNA"/>
</dbReference>
<sequence>MKLTLLLTACVALVAAAPQCQDKSTTTVSAKSSVTTKTTSKVVSTTIKPTSTPASGTAKRCGGTGGKKCATGESCLGERELSDGLGGICVPKPGACANFLGDSCVKGDHCVEDPNENCPPDVEDCGQGRCLPAALVAQLGGTVKVLSPPFRCGGKSGKKCRDNLYEVCVGEGESNDGMGVCIGHPMVCGNSKGKKCPDQSYFRCITDPRDDSSGICMAAKWATQFGLKDKA</sequence>
<comment type="caution">
    <text evidence="2">The sequence shown here is derived from an EMBL/GenBank/DDBJ whole genome shotgun (WGS) entry which is preliminary data.</text>
</comment>
<reference evidence="2 3" key="1">
    <citation type="submission" date="2019-10" db="EMBL/GenBank/DDBJ databases">
        <authorList>
            <person name="Palmer J.M."/>
        </authorList>
    </citation>
    <scope>NUCLEOTIDE SEQUENCE [LARGE SCALE GENOMIC DNA]</scope>
    <source>
        <strain evidence="2 3">TWF730</strain>
    </source>
</reference>
<evidence type="ECO:0000256" key="1">
    <source>
        <dbReference type="SAM" id="SignalP"/>
    </source>
</evidence>
<proteinExistence type="predicted"/>